<dbReference type="Proteomes" id="UP000241350">
    <property type="component" value="Segment"/>
</dbReference>
<evidence type="ECO:0008006" key="3">
    <source>
        <dbReference type="Google" id="ProtNLM"/>
    </source>
</evidence>
<accession>A0A2H5BL92</accession>
<evidence type="ECO:0000313" key="2">
    <source>
        <dbReference type="Proteomes" id="UP000241350"/>
    </source>
</evidence>
<sequence>MAIRTVRKGGSRFYVNPETRISYPGVTSILGMQPKTFLGYWRSKMTAELAVKSFPFLQEMVETAGEEAAVAYLKGAADRYTKARASIGSEAHDIFERIIRGDRYYVQRDHTGAFVNSLRKDLEPYRANFVEFMELVQPEMVSAEDIAWSDTHQYAGSYDVILRVRLSKDAKGNLYSDPVNGAWFLLIGDWKTSKDTYPDVALQMAAYAHADKLIAPDGTERPVPEFDGAAVLHITDTKWSFKPVNAGQEVFEYFLALRKYFDWDREVSKSVIGRPLAQGGRLTTGTERRK</sequence>
<organism evidence="1 2">
    <name type="scientific">Streptomyces phage AbbeyMikolon</name>
    <dbReference type="NCBI Taxonomy" id="2059880"/>
    <lineage>
        <taxon>Viruses</taxon>
        <taxon>Duplodnaviria</taxon>
        <taxon>Heunggongvirae</taxon>
        <taxon>Uroviricota</taxon>
        <taxon>Caudoviricetes</taxon>
        <taxon>Abbeymikolonvirus</taxon>
        <taxon>Abbeymikolonvirus abbeymikolon</taxon>
    </lineage>
</organism>
<reference evidence="1 2" key="1">
    <citation type="submission" date="2017-11" db="EMBL/GenBank/DDBJ databases">
        <authorList>
            <person name="Mikolon A."/>
            <person name="Lin K.X."/>
            <person name="Rigg S.J."/>
            <person name="Wilson J.M."/>
            <person name="Nayek S."/>
            <person name="Hughes L.E."/>
            <person name="Garlena R.A."/>
            <person name="Russell D.A."/>
            <person name="Pope W.H."/>
            <person name="Jacobs-Sera D."/>
            <person name="Hendrix R.W."/>
            <person name="Hatfull G.F."/>
        </authorList>
    </citation>
    <scope>NUCLEOTIDE SEQUENCE [LARGE SCALE GENOMIC DNA]</scope>
</reference>
<proteinExistence type="predicted"/>
<keyword evidence="2" id="KW-1185">Reference proteome</keyword>
<evidence type="ECO:0000313" key="1">
    <source>
        <dbReference type="EMBL" id="AUG87100.1"/>
    </source>
</evidence>
<protein>
    <recommendedName>
        <fullName evidence="3">Cas4 family exonuclease</fullName>
    </recommendedName>
</protein>
<name>A0A2H5BL92_9CAUD</name>
<gene>
    <name evidence="1" type="ORF">SEA_ABBEYMIKOLON_28</name>
</gene>
<dbReference type="EMBL" id="MG593800">
    <property type="protein sequence ID" value="AUG87100.1"/>
    <property type="molecule type" value="Genomic_DNA"/>
</dbReference>